<accession>A0A506VHX0</accession>
<dbReference type="Pfam" id="PF22725">
    <property type="entry name" value="GFO_IDH_MocA_C3"/>
    <property type="match status" value="1"/>
</dbReference>
<keyword evidence="6" id="KW-1185">Reference proteome</keyword>
<name>A0A506VHX0_9GAMM</name>
<dbReference type="InterPro" id="IPR050984">
    <property type="entry name" value="Gfo/Idh/MocA_domain"/>
</dbReference>
<evidence type="ECO:0000256" key="1">
    <source>
        <dbReference type="ARBA" id="ARBA00010928"/>
    </source>
</evidence>
<dbReference type="PANTHER" id="PTHR22604:SF105">
    <property type="entry name" value="TRANS-1,2-DIHYDROBENZENE-1,2-DIOL DEHYDROGENASE"/>
    <property type="match status" value="1"/>
</dbReference>
<comment type="caution">
    <text evidence="5">The sequence shown here is derived from an EMBL/GenBank/DDBJ whole genome shotgun (WGS) entry which is preliminary data.</text>
</comment>
<proteinExistence type="inferred from homology"/>
<organism evidence="5 6">
    <name type="scientific">Mixta tenebrionis</name>
    <dbReference type="NCBI Taxonomy" id="2562439"/>
    <lineage>
        <taxon>Bacteria</taxon>
        <taxon>Pseudomonadati</taxon>
        <taxon>Pseudomonadota</taxon>
        <taxon>Gammaproteobacteria</taxon>
        <taxon>Enterobacterales</taxon>
        <taxon>Erwiniaceae</taxon>
        <taxon>Mixta</taxon>
    </lineage>
</organism>
<dbReference type="InterPro" id="IPR036291">
    <property type="entry name" value="NAD(P)-bd_dom_sf"/>
</dbReference>
<dbReference type="Pfam" id="PF01408">
    <property type="entry name" value="GFO_IDH_MocA"/>
    <property type="match status" value="1"/>
</dbReference>
<feature type="domain" description="Gfo/Idh/MocA-like oxidoreductase N-terminal" evidence="3">
    <location>
        <begin position="4"/>
        <end position="119"/>
    </location>
</feature>
<dbReference type="PANTHER" id="PTHR22604">
    <property type="entry name" value="OXIDOREDUCTASES"/>
    <property type="match status" value="1"/>
</dbReference>
<dbReference type="InterPro" id="IPR055170">
    <property type="entry name" value="GFO_IDH_MocA-like_dom"/>
</dbReference>
<dbReference type="GO" id="GO:0000166">
    <property type="term" value="F:nucleotide binding"/>
    <property type="evidence" value="ECO:0007669"/>
    <property type="project" value="InterPro"/>
</dbReference>
<dbReference type="EMBL" id="VHQI01000001">
    <property type="protein sequence ID" value="TPW44620.1"/>
    <property type="molecule type" value="Genomic_DNA"/>
</dbReference>
<dbReference type="AlphaFoldDB" id="A0A506VHX0"/>
<evidence type="ECO:0000313" key="6">
    <source>
        <dbReference type="Proteomes" id="UP000319523"/>
    </source>
</evidence>
<dbReference type="InterPro" id="IPR000683">
    <property type="entry name" value="Gfo/Idh/MocA-like_OxRdtase_N"/>
</dbReference>
<dbReference type="SUPFAM" id="SSF51735">
    <property type="entry name" value="NAD(P)-binding Rossmann-fold domains"/>
    <property type="match status" value="1"/>
</dbReference>
<evidence type="ECO:0000313" key="5">
    <source>
        <dbReference type="EMBL" id="TPW44620.1"/>
    </source>
</evidence>
<dbReference type="Proteomes" id="UP000319523">
    <property type="component" value="Unassembled WGS sequence"/>
</dbReference>
<dbReference type="Gene3D" id="3.40.50.720">
    <property type="entry name" value="NAD(P)-binding Rossmann-like Domain"/>
    <property type="match status" value="1"/>
</dbReference>
<dbReference type="OrthoDB" id="9774191at2"/>
<reference evidence="5 6" key="1">
    <citation type="submission" date="2019-06" db="EMBL/GenBank/DDBJ databases">
        <authorList>
            <person name="Yang Y."/>
        </authorList>
    </citation>
    <scope>NUCLEOTIDE SEQUENCE [LARGE SCALE GENOMIC DNA]</scope>
    <source>
        <strain evidence="5 6">BIT-26</strain>
    </source>
</reference>
<evidence type="ECO:0000259" key="3">
    <source>
        <dbReference type="Pfam" id="PF01408"/>
    </source>
</evidence>
<gene>
    <name evidence="5" type="ORF">FKM52_02610</name>
</gene>
<dbReference type="RefSeq" id="WP_141174625.1">
    <property type="nucleotide sequence ID" value="NZ_JBHUFX010000013.1"/>
</dbReference>
<dbReference type="Gene3D" id="3.30.360.10">
    <property type="entry name" value="Dihydrodipicolinate Reductase, domain 2"/>
    <property type="match status" value="1"/>
</dbReference>
<evidence type="ECO:0000259" key="4">
    <source>
        <dbReference type="Pfam" id="PF22725"/>
    </source>
</evidence>
<sequence>MKPLNWAIIGPGAIARQFAAAMAAMERKVYAVGARNREKGLAFAQRYAIERVDDDIARLLSDPQIDAVYISTPHASHFGWMKLALEQGKHLLVEKAIVVSSSELNEINRLAQQKKLIVAEAMTLFHMPLYHQLKALITAGELGKVKMIQVSFGSIKEPDPENRFFNPELAGGALLDIGTYALSFARFFLSSQPDRLLTTVSQFSTGVDEQSGILLQNNSNEIATISLAFRAKMPKCGLIACEKGSVTVDDFPRAQRAMLNWADGSSEIIEAGESERALQYEILNVEQYIAQGSNPLHYLTEDVVALMTDIRQRWGIRFPFEQQA</sequence>
<dbReference type="SUPFAM" id="SSF55347">
    <property type="entry name" value="Glyceraldehyde-3-phosphate dehydrogenase-like, C-terminal domain"/>
    <property type="match status" value="1"/>
</dbReference>
<comment type="similarity">
    <text evidence="1">Belongs to the Gfo/Idh/MocA family.</text>
</comment>
<dbReference type="GO" id="GO:0016491">
    <property type="term" value="F:oxidoreductase activity"/>
    <property type="evidence" value="ECO:0007669"/>
    <property type="project" value="UniProtKB-KW"/>
</dbReference>
<evidence type="ECO:0000256" key="2">
    <source>
        <dbReference type="ARBA" id="ARBA00023002"/>
    </source>
</evidence>
<protein>
    <submittedName>
        <fullName evidence="5">Gfo/Idh/MocA family oxidoreductase</fullName>
    </submittedName>
</protein>
<keyword evidence="2" id="KW-0560">Oxidoreductase</keyword>
<feature type="domain" description="GFO/IDH/MocA-like oxidoreductase" evidence="4">
    <location>
        <begin position="130"/>
        <end position="246"/>
    </location>
</feature>